<comment type="caution">
    <text evidence="9">The sequence shown here is derived from an EMBL/GenBank/DDBJ whole genome shotgun (WGS) entry which is preliminary data.</text>
</comment>
<evidence type="ECO:0000256" key="5">
    <source>
        <dbReference type="ARBA" id="ARBA00022968"/>
    </source>
</evidence>
<dbReference type="GO" id="GO:0032259">
    <property type="term" value="P:methylation"/>
    <property type="evidence" value="ECO:0007669"/>
    <property type="project" value="UniProtKB-KW"/>
</dbReference>
<dbReference type="EMBL" id="SDMP01000017">
    <property type="protein sequence ID" value="RYR00002.1"/>
    <property type="molecule type" value="Genomic_DNA"/>
</dbReference>
<dbReference type="Proteomes" id="UP000289738">
    <property type="component" value="Chromosome B07"/>
</dbReference>
<dbReference type="PANTHER" id="PTHR10108">
    <property type="entry name" value="SAM-DEPENDENT METHYLTRANSFERASE"/>
    <property type="match status" value="1"/>
</dbReference>
<evidence type="ECO:0000256" key="6">
    <source>
        <dbReference type="ARBA" id="ARBA00023180"/>
    </source>
</evidence>
<dbReference type="Gene3D" id="3.40.50.150">
    <property type="entry name" value="Vaccinia Virus protein VP39"/>
    <property type="match status" value="1"/>
</dbReference>
<dbReference type="GO" id="GO:0016020">
    <property type="term" value="C:membrane"/>
    <property type="evidence" value="ECO:0007669"/>
    <property type="project" value="UniProtKB-SubCell"/>
</dbReference>
<evidence type="ECO:0000256" key="3">
    <source>
        <dbReference type="ARBA" id="ARBA00022603"/>
    </source>
</evidence>
<keyword evidence="4 8" id="KW-0808">Transferase</keyword>
<proteinExistence type="inferred from homology"/>
<protein>
    <recommendedName>
        <fullName evidence="8">Methyltransferase</fullName>
        <ecNumber evidence="8">2.1.1.-</ecNumber>
    </recommendedName>
</protein>
<evidence type="ECO:0000256" key="8">
    <source>
        <dbReference type="RuleBase" id="RU366043"/>
    </source>
</evidence>
<keyword evidence="8" id="KW-1133">Transmembrane helix</keyword>
<accession>A0A444YDJ7</accession>
<organism evidence="9 10">
    <name type="scientific">Arachis hypogaea</name>
    <name type="common">Peanut</name>
    <dbReference type="NCBI Taxonomy" id="3818"/>
    <lineage>
        <taxon>Eukaryota</taxon>
        <taxon>Viridiplantae</taxon>
        <taxon>Streptophyta</taxon>
        <taxon>Embryophyta</taxon>
        <taxon>Tracheophyta</taxon>
        <taxon>Spermatophyta</taxon>
        <taxon>Magnoliopsida</taxon>
        <taxon>eudicotyledons</taxon>
        <taxon>Gunneridae</taxon>
        <taxon>Pentapetalae</taxon>
        <taxon>rosids</taxon>
        <taxon>fabids</taxon>
        <taxon>Fabales</taxon>
        <taxon>Fabaceae</taxon>
        <taxon>Papilionoideae</taxon>
        <taxon>50 kb inversion clade</taxon>
        <taxon>dalbergioids sensu lato</taxon>
        <taxon>Dalbergieae</taxon>
        <taxon>Pterocarpus clade</taxon>
        <taxon>Arachis</taxon>
    </lineage>
</organism>
<keyword evidence="8" id="KW-0472">Membrane</keyword>
<evidence type="ECO:0000256" key="4">
    <source>
        <dbReference type="ARBA" id="ARBA00022679"/>
    </source>
</evidence>
<gene>
    <name evidence="9" type="ORF">Ahy_B07g088051</name>
</gene>
<keyword evidence="3 8" id="KW-0489">Methyltransferase</keyword>
<dbReference type="AlphaFoldDB" id="A0A444YDJ7"/>
<name>A0A444YDJ7_ARAHY</name>
<reference evidence="9 10" key="1">
    <citation type="submission" date="2019-01" db="EMBL/GenBank/DDBJ databases">
        <title>Sequencing of cultivated peanut Arachis hypogaea provides insights into genome evolution and oil improvement.</title>
        <authorList>
            <person name="Chen X."/>
        </authorList>
    </citation>
    <scope>NUCLEOTIDE SEQUENCE [LARGE SCALE GENOMIC DNA]</scope>
    <source>
        <strain evidence="10">cv. Fuhuasheng</strain>
        <tissue evidence="9">Leaves</tissue>
    </source>
</reference>
<dbReference type="PANTHER" id="PTHR10108:SF1123">
    <property type="entry name" value="METHYLTRANSFERASE"/>
    <property type="match status" value="1"/>
</dbReference>
<comment type="subcellular location">
    <subcellularLocation>
        <location evidence="7">Endomembrane system</location>
        <topology evidence="7">Single-pass membrane protein</topology>
    </subcellularLocation>
    <subcellularLocation>
        <location evidence="1 8">Membrane</location>
        <topology evidence="1 8">Single-pass type II membrane protein</topology>
    </subcellularLocation>
</comment>
<dbReference type="GO" id="GO:0005768">
    <property type="term" value="C:endosome"/>
    <property type="evidence" value="ECO:0007669"/>
    <property type="project" value="TreeGrafter"/>
</dbReference>
<dbReference type="InterPro" id="IPR004159">
    <property type="entry name" value="Put_SAM_MeTrfase"/>
</dbReference>
<keyword evidence="8" id="KW-0812">Transmembrane</keyword>
<evidence type="ECO:0000256" key="7">
    <source>
        <dbReference type="ARBA" id="ARBA00037847"/>
    </source>
</evidence>
<feature type="transmembrane region" description="Helical" evidence="8">
    <location>
        <begin position="104"/>
        <end position="124"/>
    </location>
</feature>
<evidence type="ECO:0000256" key="1">
    <source>
        <dbReference type="ARBA" id="ARBA00004606"/>
    </source>
</evidence>
<evidence type="ECO:0000256" key="2">
    <source>
        <dbReference type="ARBA" id="ARBA00008361"/>
    </source>
</evidence>
<sequence length="247" mass="28441">MSIFRYAKLDSCLTPLSVDGMGELQSWPMPWPQRLNSKPPSLLDSDATDEFYKDSKLWSQLVSDVYAEGLSIKWSSIRNVMDMNAGYAGDLVQYMQFSGLDRSILLIPLTVICINTILFASALIDLPVWVMNVVPIDVWDTLSVIYDRGLIGMYHDWCESFNTYPRTYDLLHSSFLFQYVEKRCDIVDVVAEIDRILRPDGYLVVRDSLEILNKLTPVLHSLHWSVSLHQNQFLVGKKSFWRPTAFE</sequence>
<dbReference type="GO" id="GO:0008168">
    <property type="term" value="F:methyltransferase activity"/>
    <property type="evidence" value="ECO:0007669"/>
    <property type="project" value="UniProtKB-UniRule"/>
</dbReference>
<keyword evidence="6 8" id="KW-0325">Glycoprotein</keyword>
<evidence type="ECO:0000313" key="10">
    <source>
        <dbReference type="Proteomes" id="UP000289738"/>
    </source>
</evidence>
<dbReference type="GO" id="GO:0005802">
    <property type="term" value="C:trans-Golgi network"/>
    <property type="evidence" value="ECO:0007669"/>
    <property type="project" value="TreeGrafter"/>
</dbReference>
<comment type="similarity">
    <text evidence="2 8">Belongs to the methyltransferase superfamily.</text>
</comment>
<evidence type="ECO:0000313" key="9">
    <source>
        <dbReference type="EMBL" id="RYR00002.1"/>
    </source>
</evidence>
<keyword evidence="5 8" id="KW-0735">Signal-anchor</keyword>
<dbReference type="SUPFAM" id="SSF53335">
    <property type="entry name" value="S-adenosyl-L-methionine-dependent methyltransferases"/>
    <property type="match status" value="1"/>
</dbReference>
<dbReference type="EC" id="2.1.1.-" evidence="8"/>
<dbReference type="Pfam" id="PF03141">
    <property type="entry name" value="Methyltransf_29"/>
    <property type="match status" value="2"/>
</dbReference>
<dbReference type="InterPro" id="IPR029063">
    <property type="entry name" value="SAM-dependent_MTases_sf"/>
</dbReference>
<keyword evidence="10" id="KW-1185">Reference proteome</keyword>